<dbReference type="eggNOG" id="KOG1721">
    <property type="taxonomic scope" value="Eukaryota"/>
</dbReference>
<feature type="domain" description="C2H2-type" evidence="7">
    <location>
        <begin position="638"/>
        <end position="662"/>
    </location>
</feature>
<feature type="domain" description="C2H2-type" evidence="7">
    <location>
        <begin position="666"/>
        <end position="694"/>
    </location>
</feature>
<feature type="domain" description="C2H2-type" evidence="7">
    <location>
        <begin position="262"/>
        <end position="289"/>
    </location>
</feature>
<dbReference type="FunFam" id="3.30.160.60:FF:000065">
    <property type="entry name" value="B-cell CLL/lymphoma 6, member B"/>
    <property type="match status" value="1"/>
</dbReference>
<feature type="region of interest" description="Disordered" evidence="6">
    <location>
        <begin position="127"/>
        <end position="156"/>
    </location>
</feature>
<dbReference type="FunFam" id="3.30.160.60:FF:000630">
    <property type="entry name" value="Zinc finger protein 180"/>
    <property type="match status" value="1"/>
</dbReference>
<dbReference type="Pfam" id="PF13912">
    <property type="entry name" value="zf-C2H2_6"/>
    <property type="match status" value="4"/>
</dbReference>
<feature type="domain" description="C2H2-type" evidence="7">
    <location>
        <begin position="1128"/>
        <end position="1155"/>
    </location>
</feature>
<dbReference type="FunFam" id="3.30.160.60:FF:000110">
    <property type="entry name" value="Zinc finger protein-like"/>
    <property type="match status" value="2"/>
</dbReference>
<evidence type="ECO:0000256" key="4">
    <source>
        <dbReference type="ARBA" id="ARBA00022833"/>
    </source>
</evidence>
<feature type="domain" description="C2H2-type" evidence="7">
    <location>
        <begin position="696"/>
        <end position="724"/>
    </location>
</feature>
<protein>
    <recommendedName>
        <fullName evidence="7">C2H2-type domain-containing protein</fullName>
    </recommendedName>
</protein>
<feature type="domain" description="C2H2-type" evidence="7">
    <location>
        <begin position="353"/>
        <end position="380"/>
    </location>
</feature>
<dbReference type="PANTHER" id="PTHR24379:SF121">
    <property type="entry name" value="C2H2-TYPE DOMAIN-CONTAINING PROTEIN"/>
    <property type="match status" value="1"/>
</dbReference>
<dbReference type="Proteomes" id="UP000014500">
    <property type="component" value="Unassembled WGS sequence"/>
</dbReference>
<feature type="domain" description="C2H2-type" evidence="7">
    <location>
        <begin position="178"/>
        <end position="205"/>
    </location>
</feature>
<feature type="region of interest" description="Disordered" evidence="6">
    <location>
        <begin position="1"/>
        <end position="66"/>
    </location>
</feature>
<dbReference type="PANTHER" id="PTHR24379">
    <property type="entry name" value="KRAB AND ZINC FINGER DOMAIN-CONTAINING"/>
    <property type="match status" value="1"/>
</dbReference>
<evidence type="ECO:0000256" key="2">
    <source>
        <dbReference type="ARBA" id="ARBA00022737"/>
    </source>
</evidence>
<feature type="region of interest" description="Disordered" evidence="6">
    <location>
        <begin position="1458"/>
        <end position="1533"/>
    </location>
</feature>
<keyword evidence="1" id="KW-0479">Metal-binding</keyword>
<feature type="domain" description="C2H2-type" evidence="7">
    <location>
        <begin position="234"/>
        <end position="261"/>
    </location>
</feature>
<accession>T1J283</accession>
<dbReference type="STRING" id="126957.T1J283"/>
<reference evidence="8" key="2">
    <citation type="submission" date="2015-02" db="UniProtKB">
        <authorList>
            <consortium name="EnsemblMetazoa"/>
        </authorList>
    </citation>
    <scope>IDENTIFICATION</scope>
</reference>
<feature type="domain" description="C2H2-type" evidence="7">
    <location>
        <begin position="898"/>
        <end position="925"/>
    </location>
</feature>
<evidence type="ECO:0000313" key="8">
    <source>
        <dbReference type="EnsemblMetazoa" id="SMAR007663-PA"/>
    </source>
</evidence>
<dbReference type="PROSITE" id="PS00028">
    <property type="entry name" value="ZINC_FINGER_C2H2_1"/>
    <property type="match status" value="31"/>
</dbReference>
<dbReference type="EnsemblMetazoa" id="SMAR007663-RA">
    <property type="protein sequence ID" value="SMAR007663-PA"/>
    <property type="gene ID" value="SMAR007663"/>
</dbReference>
<evidence type="ECO:0000256" key="6">
    <source>
        <dbReference type="SAM" id="MobiDB-lite"/>
    </source>
</evidence>
<feature type="region of interest" description="Disordered" evidence="6">
    <location>
        <begin position="777"/>
        <end position="808"/>
    </location>
</feature>
<feature type="compositionally biased region" description="Low complexity" evidence="6">
    <location>
        <begin position="790"/>
        <end position="800"/>
    </location>
</feature>
<feature type="compositionally biased region" description="Low complexity" evidence="6">
    <location>
        <begin position="1493"/>
        <end position="1505"/>
    </location>
</feature>
<evidence type="ECO:0000256" key="3">
    <source>
        <dbReference type="ARBA" id="ARBA00022771"/>
    </source>
</evidence>
<feature type="compositionally biased region" description="Low complexity" evidence="6">
    <location>
        <begin position="1467"/>
        <end position="1481"/>
    </location>
</feature>
<proteinExistence type="predicted"/>
<organism evidence="8 9">
    <name type="scientific">Strigamia maritima</name>
    <name type="common">European centipede</name>
    <name type="synonym">Geophilus maritimus</name>
    <dbReference type="NCBI Taxonomy" id="126957"/>
    <lineage>
        <taxon>Eukaryota</taxon>
        <taxon>Metazoa</taxon>
        <taxon>Ecdysozoa</taxon>
        <taxon>Arthropoda</taxon>
        <taxon>Myriapoda</taxon>
        <taxon>Chilopoda</taxon>
        <taxon>Pleurostigmophora</taxon>
        <taxon>Geophilomorpha</taxon>
        <taxon>Linotaeniidae</taxon>
        <taxon>Strigamia</taxon>
    </lineage>
</organism>
<dbReference type="PhylomeDB" id="T1J283"/>
<dbReference type="EMBL" id="JH431796">
    <property type="status" value="NOT_ANNOTATED_CDS"/>
    <property type="molecule type" value="Genomic_DNA"/>
</dbReference>
<feature type="domain" description="C2H2-type" evidence="7">
    <location>
        <begin position="1223"/>
        <end position="1250"/>
    </location>
</feature>
<feature type="domain" description="C2H2-type" evidence="7">
    <location>
        <begin position="466"/>
        <end position="490"/>
    </location>
</feature>
<feature type="domain" description="C2H2-type" evidence="7">
    <location>
        <begin position="752"/>
        <end position="780"/>
    </location>
</feature>
<dbReference type="GO" id="GO:0008270">
    <property type="term" value="F:zinc ion binding"/>
    <property type="evidence" value="ECO:0007669"/>
    <property type="project" value="UniProtKB-KW"/>
</dbReference>
<keyword evidence="4" id="KW-0862">Zinc</keyword>
<feature type="domain" description="C2H2-type" evidence="7">
    <location>
        <begin position="1072"/>
        <end position="1099"/>
    </location>
</feature>
<feature type="domain" description="C2H2-type" evidence="7">
    <location>
        <begin position="1187"/>
        <end position="1214"/>
    </location>
</feature>
<keyword evidence="2" id="KW-0677">Repeat</keyword>
<feature type="domain" description="C2H2-type" evidence="7">
    <location>
        <begin position="1098"/>
        <end position="1128"/>
    </location>
</feature>
<keyword evidence="9" id="KW-1185">Reference proteome</keyword>
<feature type="domain" description="C2H2-type" evidence="7">
    <location>
        <begin position="294"/>
        <end position="321"/>
    </location>
</feature>
<feature type="domain" description="C2H2-type" evidence="7">
    <location>
        <begin position="1399"/>
        <end position="1427"/>
    </location>
</feature>
<dbReference type="SUPFAM" id="SSF57667">
    <property type="entry name" value="beta-beta-alpha zinc fingers"/>
    <property type="match status" value="13"/>
</dbReference>
<feature type="domain" description="C2H2-type" evidence="7">
    <location>
        <begin position="206"/>
        <end position="233"/>
    </location>
</feature>
<keyword evidence="3 5" id="KW-0863">Zinc-finger</keyword>
<dbReference type="Gene3D" id="3.30.160.60">
    <property type="entry name" value="Classic Zinc Finger"/>
    <property type="match status" value="18"/>
</dbReference>
<feature type="domain" description="C2H2-type" evidence="7">
    <location>
        <begin position="1330"/>
        <end position="1357"/>
    </location>
</feature>
<evidence type="ECO:0000313" key="9">
    <source>
        <dbReference type="Proteomes" id="UP000014500"/>
    </source>
</evidence>
<feature type="domain" description="C2H2-type" evidence="7">
    <location>
        <begin position="1429"/>
        <end position="1453"/>
    </location>
</feature>
<feature type="domain" description="C2H2-type" evidence="7">
    <location>
        <begin position="1302"/>
        <end position="1329"/>
    </location>
</feature>
<dbReference type="FunFam" id="3.30.160.60:FF:000483">
    <property type="entry name" value="Zinc finger protein 423"/>
    <property type="match status" value="1"/>
</dbReference>
<evidence type="ECO:0000256" key="1">
    <source>
        <dbReference type="ARBA" id="ARBA00022723"/>
    </source>
</evidence>
<evidence type="ECO:0000256" key="5">
    <source>
        <dbReference type="PROSITE-ProRule" id="PRU00042"/>
    </source>
</evidence>
<reference evidence="9" key="1">
    <citation type="submission" date="2011-05" db="EMBL/GenBank/DDBJ databases">
        <authorList>
            <person name="Richards S.R."/>
            <person name="Qu J."/>
            <person name="Jiang H."/>
            <person name="Jhangiani S.N."/>
            <person name="Agravi P."/>
            <person name="Goodspeed R."/>
            <person name="Gross S."/>
            <person name="Mandapat C."/>
            <person name="Jackson L."/>
            <person name="Mathew T."/>
            <person name="Pu L."/>
            <person name="Thornton R."/>
            <person name="Saada N."/>
            <person name="Wilczek-Boney K.B."/>
            <person name="Lee S."/>
            <person name="Kovar C."/>
            <person name="Wu Y."/>
            <person name="Scherer S.E."/>
            <person name="Worley K.C."/>
            <person name="Muzny D.M."/>
            <person name="Gibbs R."/>
        </authorList>
    </citation>
    <scope>NUCLEOTIDE SEQUENCE</scope>
    <source>
        <strain evidence="9">Brora</strain>
    </source>
</reference>
<feature type="domain" description="C2H2-type" evidence="7">
    <location>
        <begin position="1358"/>
        <end position="1385"/>
    </location>
</feature>
<feature type="compositionally biased region" description="Basic and acidic residues" evidence="6">
    <location>
        <begin position="13"/>
        <end position="26"/>
    </location>
</feature>
<dbReference type="InterPro" id="IPR036236">
    <property type="entry name" value="Znf_C2H2_sf"/>
</dbReference>
<sequence>MSRRKQAKPRALKRGEWDSESLHDQDMLPDDVQSDGSATDRCLANGAVKNDSSIQQGDEADDNDFSDSTCDKYRCETCGVNLDSLRRFMDHRNFECVAGLDEAATALLVGATAHVDISGGTCAMETENSVESDLNGTPSWRSDTPDDQSLSPSSCCATPPDPDVELSGTVGVTESTPYACQFCDRAFPRLSYLKRHEQSHGDQMPFKCDFCHRLFKHKRSRDRHVKLHTGDKKYRCPHCEAAFSRSDHLKIHMKTHDTAKPFQCTTCNRGYNTAAALTSHMQNHKKESAKCQKKQCPKCSAQFTTAQQLQTHMIGHNAESEKILHCIYCQHICCGFDSMANHMDATHPTEKQLKCPVCSETFSTLEALYEHKKVHEESATTIEDDAASRKGSTKHLSCVYCTKDNFSSEEALQLHVQAMHGGAATLANGEIPSSSVSPANIMVAALAGTVPFAHQQNTSRTTTTSFNCEYCTMKFPSVQALQKHTLTVHSFTEVVKAASGSKDVIFCSHCTMMFASTVALADHIKLVHGMGSSNSQTPGSKTAQSIKDLGLKSSRAKGDCKADEKMNGDHQFTHPGTLLCNQCNAAFPDFESFRTHLKTHLDEVIQKFVCGECQGEFGSEEQLDGHIVTHYASTTTEYGCQCCLKLFSKPDELQKHLMDIHAHHLYRCSLCKEMFDSKVSIQVHFAVKHSNECKLFKCTACNSVFRSEMEFQLHVKVAHLRQVKPFRCLFCNLSFAAELELQCHLMSHKKQFSCNLCDEAFHVEFLLDKHMQTKHAGIESNTDSAAGEVPASSSGESANGGSPGPGNTKNKMKCAGAAAASGAASTVCAPSSSASGGGASTSSVTANICGSTASNKKETKCDICDLDLNSEAALTTHRKQVHNIKTSQKSGGQQTLSLYCAYCNEACKSRTELENHMKVHTLSSSKHKCNICDEVCPTASILAEHKLTHCKVIAGSLCVVCKVNLKSEDQYYSHLQQHNSQGLPLPCVVCRQTLMSEIEVQMHAKFHLKNAEPLFPCCFCLKQLELNNLVVSSGGGNGQQTYICKECFHNDATSNHSVASSLMGSGSKADEIRCGECKVKFESELDLEVHQKVHQKTYQCIKCQMSFGTEAEIQLHVASHMLHEGINHECRLCHKVFDSPAKLQCHLIEHTFEGCAGYTCYMCSAVFTTAPMIQQHMLEHGLNSRPYDCTHCHQKFFFRSELENHVFSHCHEQMLAAESSNQLQCPECLRTFSSALHLTNHRKIHREQKNKSNGYKSISGVTVVDENLGKRPPFRCSECGQDFPCLSNLQGHMRLHTHGTKFTCPECSKEFALSRNLNIHMRLHSGEKPYECPMCKKRFARKENRKAHLKSHSGIKPFMCPHCGKSFSRKCHVKEHMRLHETSTSCGTTNEASPSSGSLACEFCPDLFASTDTLNQHVSEVHPRTEREHACKMCDERFFLLKNLKKHTRRVHSLPVEVEGIGDGKNSSAASSPDHSSSTSTDIKDAMETCECSSSVPEESGSSRGPSPPFKTSNMVVDEARNNSTPQEVMACQ</sequence>
<dbReference type="SMART" id="SM00355">
    <property type="entry name" value="ZnF_C2H2"/>
    <property type="match status" value="35"/>
</dbReference>
<dbReference type="HOGENOM" id="CLU_004018_0_0_1"/>
<feature type="domain" description="C2H2-type" evidence="7">
    <location>
        <begin position="1274"/>
        <end position="1301"/>
    </location>
</feature>
<dbReference type="OMA" id="CHLATHN"/>
<dbReference type="Pfam" id="PF00096">
    <property type="entry name" value="zf-C2H2"/>
    <property type="match status" value="9"/>
</dbReference>
<name>T1J283_STRMM</name>
<dbReference type="InterPro" id="IPR013087">
    <property type="entry name" value="Znf_C2H2_type"/>
</dbReference>
<feature type="domain" description="C2H2-type" evidence="7">
    <location>
        <begin position="578"/>
        <end position="605"/>
    </location>
</feature>
<evidence type="ECO:0000259" key="7">
    <source>
        <dbReference type="PROSITE" id="PS50157"/>
    </source>
</evidence>
<dbReference type="PROSITE" id="PS50157">
    <property type="entry name" value="ZINC_FINGER_C2H2_2"/>
    <property type="match status" value="25"/>
</dbReference>
<feature type="compositionally biased region" description="Basic residues" evidence="6">
    <location>
        <begin position="1"/>
        <end position="12"/>
    </location>
</feature>
<feature type="domain" description="C2H2-type" evidence="7">
    <location>
        <begin position="608"/>
        <end position="635"/>
    </location>
</feature>